<dbReference type="STRING" id="1257118.L8H710"/>
<dbReference type="EMBL" id="KB007908">
    <property type="protein sequence ID" value="ELR20930.1"/>
    <property type="molecule type" value="Genomic_DNA"/>
</dbReference>
<proteinExistence type="predicted"/>
<keyword evidence="2" id="KW-0449">Lipoprotein</keyword>
<organism evidence="2 3">
    <name type="scientific">Acanthamoeba castellanii (strain ATCC 30010 / Neff)</name>
    <dbReference type="NCBI Taxonomy" id="1257118"/>
    <lineage>
        <taxon>Eukaryota</taxon>
        <taxon>Amoebozoa</taxon>
        <taxon>Discosea</taxon>
        <taxon>Longamoebia</taxon>
        <taxon>Centramoebida</taxon>
        <taxon>Acanthamoebidae</taxon>
        <taxon>Acanthamoeba</taxon>
    </lineage>
</organism>
<evidence type="ECO:0000259" key="1">
    <source>
        <dbReference type="PROSITE" id="PS51934"/>
    </source>
</evidence>
<dbReference type="RefSeq" id="XP_004344673.1">
    <property type="nucleotide sequence ID" value="XM_004344623.1"/>
</dbReference>
<dbReference type="Proteomes" id="UP000011083">
    <property type="component" value="Unassembled WGS sequence"/>
</dbReference>
<dbReference type="GeneID" id="14921802"/>
<name>L8H710_ACACF</name>
<protein>
    <submittedName>
        <fullName evidence="2">RND efflux system outer membrane lipoprotein</fullName>
    </submittedName>
</protein>
<dbReference type="PANTHER" id="PTHR46137">
    <property type="entry name" value="OS05G0310600 PROTEIN"/>
    <property type="match status" value="1"/>
</dbReference>
<dbReference type="Pfam" id="PF04970">
    <property type="entry name" value="LRAT"/>
    <property type="match status" value="1"/>
</dbReference>
<dbReference type="OrthoDB" id="421951at2759"/>
<evidence type="ECO:0000313" key="3">
    <source>
        <dbReference type="Proteomes" id="UP000011083"/>
    </source>
</evidence>
<dbReference type="VEuPathDB" id="AmoebaDB:ACA1_279010"/>
<gene>
    <name evidence="2" type="ORF">ACA1_279010</name>
</gene>
<evidence type="ECO:0000313" key="2">
    <source>
        <dbReference type="EMBL" id="ELR20930.1"/>
    </source>
</evidence>
<dbReference type="KEGG" id="acan:ACA1_279010"/>
<sequence>MGAGQSVAVVSADEGGAKLQAGDHIKVKRWGYSHHGLYVGEDEVVHFAGSPTEPWRNARVKRESMGAFLAGATQFEILLYADITPRERRKAVKRALHVWRHEAHDTYNLFFNNCEHFATFCVLGEGKSEQVQSPITALTTVVAAGIATQEVLRHMVSMPSAPAAGQLTDA</sequence>
<dbReference type="PANTHER" id="PTHR46137:SF1">
    <property type="entry name" value="LRAT DOMAIN-CONTAINING PROTEIN"/>
    <property type="match status" value="1"/>
</dbReference>
<feature type="domain" description="LRAT" evidence="1">
    <location>
        <begin position="24"/>
        <end position="130"/>
    </location>
</feature>
<accession>L8H710</accession>
<dbReference type="AlphaFoldDB" id="L8H710"/>
<dbReference type="Gene3D" id="3.90.1720.10">
    <property type="entry name" value="endopeptidase domain like (from Nostoc punctiforme)"/>
    <property type="match status" value="1"/>
</dbReference>
<dbReference type="PROSITE" id="PS51934">
    <property type="entry name" value="LRAT"/>
    <property type="match status" value="1"/>
</dbReference>
<reference evidence="2 3" key="1">
    <citation type="journal article" date="2013" name="Genome Biol.">
        <title>Genome of Acanthamoeba castellanii highlights extensive lateral gene transfer and early evolution of tyrosine kinase signaling.</title>
        <authorList>
            <person name="Clarke M."/>
            <person name="Lohan A.J."/>
            <person name="Liu B."/>
            <person name="Lagkouvardos I."/>
            <person name="Roy S."/>
            <person name="Zafar N."/>
            <person name="Bertelli C."/>
            <person name="Schilde C."/>
            <person name="Kianianmomeni A."/>
            <person name="Burglin T.R."/>
            <person name="Frech C."/>
            <person name="Turcotte B."/>
            <person name="Kopec K.O."/>
            <person name="Synnott J.M."/>
            <person name="Choo C."/>
            <person name="Paponov I."/>
            <person name="Finkler A."/>
            <person name="Soon Heng Tan C."/>
            <person name="Hutchins A.P."/>
            <person name="Weinmeier T."/>
            <person name="Rattei T."/>
            <person name="Chu J.S."/>
            <person name="Gimenez G."/>
            <person name="Irimia M."/>
            <person name="Rigden D.J."/>
            <person name="Fitzpatrick D.A."/>
            <person name="Lorenzo-Morales J."/>
            <person name="Bateman A."/>
            <person name="Chiu C.H."/>
            <person name="Tang P."/>
            <person name="Hegemann P."/>
            <person name="Fromm H."/>
            <person name="Raoult D."/>
            <person name="Greub G."/>
            <person name="Miranda-Saavedra D."/>
            <person name="Chen N."/>
            <person name="Nash P."/>
            <person name="Ginger M.L."/>
            <person name="Horn M."/>
            <person name="Schaap P."/>
            <person name="Caler L."/>
            <person name="Loftus B."/>
        </authorList>
    </citation>
    <scope>NUCLEOTIDE SEQUENCE [LARGE SCALE GENOMIC DNA]</scope>
    <source>
        <strain evidence="2 3">Neff</strain>
    </source>
</reference>
<dbReference type="InterPro" id="IPR007053">
    <property type="entry name" value="LRAT_dom"/>
</dbReference>
<keyword evidence="3" id="KW-1185">Reference proteome</keyword>